<evidence type="ECO:0000313" key="2">
    <source>
        <dbReference type="EMBL" id="NNU80060.1"/>
    </source>
</evidence>
<dbReference type="Proteomes" id="UP000572377">
    <property type="component" value="Unassembled WGS sequence"/>
</dbReference>
<name>A0A849L1C2_9RHOB</name>
<keyword evidence="3" id="KW-1185">Reference proteome</keyword>
<evidence type="ECO:0000313" key="3">
    <source>
        <dbReference type="Proteomes" id="UP000572377"/>
    </source>
</evidence>
<feature type="signal peptide" evidence="1">
    <location>
        <begin position="1"/>
        <end position="27"/>
    </location>
</feature>
<evidence type="ECO:0000256" key="1">
    <source>
        <dbReference type="SAM" id="SignalP"/>
    </source>
</evidence>
<accession>A0A849L1C2</accession>
<keyword evidence="1" id="KW-0732">Signal</keyword>
<dbReference type="AlphaFoldDB" id="A0A849L1C2"/>
<feature type="chain" id="PRO_5032479104" evidence="1">
    <location>
        <begin position="28"/>
        <end position="186"/>
    </location>
</feature>
<reference evidence="2 3" key="1">
    <citation type="submission" date="2020-05" db="EMBL/GenBank/DDBJ databases">
        <title>Gimesia benthica sp. nov., a novel planctomycete isolated from a deep-sea water sample of the Northwest Indian Ocean.</title>
        <authorList>
            <person name="Wang J."/>
            <person name="Ruan C."/>
            <person name="Song L."/>
            <person name="Zhu Y."/>
            <person name="Li A."/>
            <person name="Zheng X."/>
            <person name="Wang L."/>
            <person name="Lu Z."/>
            <person name="Huang Y."/>
            <person name="Du W."/>
            <person name="Zhou Y."/>
            <person name="Huang L."/>
            <person name="Dai X."/>
        </authorList>
    </citation>
    <scope>NUCLEOTIDE SEQUENCE [LARGE SCALE GENOMIC DNA]</scope>
    <source>
        <strain evidence="2 3">YYQ-30</strain>
    </source>
</reference>
<organism evidence="2 3">
    <name type="scientific">Halovulum dunhuangense</name>
    <dbReference type="NCBI Taxonomy" id="1505036"/>
    <lineage>
        <taxon>Bacteria</taxon>
        <taxon>Pseudomonadati</taxon>
        <taxon>Pseudomonadota</taxon>
        <taxon>Alphaproteobacteria</taxon>
        <taxon>Rhodobacterales</taxon>
        <taxon>Paracoccaceae</taxon>
        <taxon>Halovulum</taxon>
    </lineage>
</organism>
<protein>
    <submittedName>
        <fullName evidence="2">Uncharacterized protein</fullName>
    </submittedName>
</protein>
<gene>
    <name evidence="2" type="ORF">HMH01_06380</name>
</gene>
<comment type="caution">
    <text evidence="2">The sequence shown here is derived from an EMBL/GenBank/DDBJ whole genome shotgun (WGS) entry which is preliminary data.</text>
</comment>
<proteinExistence type="predicted"/>
<sequence length="186" mass="19857">MCKTSQFAMTGALLGAIVALGTSAANADTAAEKIARAETAAPTNITEEATFLDLDGTVLREGTNGWVCFPGVPLIPDDTNPMCNDAVWMKWMKAMSSGGEFSTDVIGVSYMLAGDAMVNNDDPMATDQNDGGMWIEEGPHLMLLFPTKEMVANLPHDPYAGGPYVMWGDTPLWHVMAPIEAQDPAQ</sequence>
<dbReference type="EMBL" id="JABFBC010000001">
    <property type="protein sequence ID" value="NNU80060.1"/>
    <property type="molecule type" value="Genomic_DNA"/>
</dbReference>